<evidence type="ECO:0000256" key="3">
    <source>
        <dbReference type="PROSITE-ProRule" id="PRU00023"/>
    </source>
</evidence>
<dbReference type="PROSITE" id="PS50088">
    <property type="entry name" value="ANK_REPEAT"/>
    <property type="match status" value="5"/>
</dbReference>
<evidence type="ECO:0000256" key="1">
    <source>
        <dbReference type="ARBA" id="ARBA00022737"/>
    </source>
</evidence>
<name>A0ABD3W1N8_SINWO</name>
<feature type="repeat" description="ANK" evidence="3">
    <location>
        <begin position="125"/>
        <end position="157"/>
    </location>
</feature>
<sequence>MEIDLNKLQKKIFVAARDGRYTYMNSVLANGFTQSVMVEVLNHRTPQNGQSITPLITAVMQGHDEIVRLLLNLPETDIERGGNVMIEKQIINNARPLWCAAACKRLSLVKLLIQFGANIDGATETNSTPLRPACFDGNVEIVKYLIDCGADVNRQNKWGSSCLMVAAFFGHISVVEYLCQNGASIDTKDEFGATALHHAAEGGCLDVIKLLLTFGSNSKDTKDSFSFTPMMRAANFAKCDTVEFFIFENMYSRLENIQALELLGARLSIPDKNELQLSLNYYKYAMDLRYKGNPLPKQYLGPIAAFGNHCECKTQEDLDGIKENEFLLQMEALAVCERILGPNHEKFEEHLVCTADAFADKGNYRLSINLIKHIVLLNQIGNKHVDHLLKTLIEFTTEMVYNNDVPAFNDVIESLQLIIREFERNKQREDTAEIVDTNIKTCIYCIGISLKCIKDDRDIMSLRTKIKQFIRLNLKVQDGSTPLHIVVSSTDSDDNFSKAGVVTFPNASLCCEFILCGADVNSMDSRRNSPLHKVVQQHHTRVDAHTQRTIIQKLLQAGAHVDMTNYDGLTAVQCVQSCVSEAILKNWIVSLQCIVSNAIIRCGIPYRNRVSCALEHFIELHG</sequence>
<accession>A0ABD3W1N8</accession>
<dbReference type="InterPro" id="IPR036770">
    <property type="entry name" value="Ankyrin_rpt-contain_sf"/>
</dbReference>
<keyword evidence="5" id="KW-1185">Reference proteome</keyword>
<dbReference type="SUPFAM" id="SSF48403">
    <property type="entry name" value="Ankyrin repeat"/>
    <property type="match status" value="2"/>
</dbReference>
<dbReference type="Proteomes" id="UP001634394">
    <property type="component" value="Unassembled WGS sequence"/>
</dbReference>
<dbReference type="PROSITE" id="PS50297">
    <property type="entry name" value="ANK_REP_REGION"/>
    <property type="match status" value="3"/>
</dbReference>
<protein>
    <submittedName>
        <fullName evidence="4">Uncharacterized protein</fullName>
    </submittedName>
</protein>
<keyword evidence="1" id="KW-0677">Repeat</keyword>
<evidence type="ECO:0000256" key="2">
    <source>
        <dbReference type="ARBA" id="ARBA00023043"/>
    </source>
</evidence>
<evidence type="ECO:0000313" key="5">
    <source>
        <dbReference type="Proteomes" id="UP001634394"/>
    </source>
</evidence>
<organism evidence="4 5">
    <name type="scientific">Sinanodonta woodiana</name>
    <name type="common">Chinese pond mussel</name>
    <name type="synonym">Anodonta woodiana</name>
    <dbReference type="NCBI Taxonomy" id="1069815"/>
    <lineage>
        <taxon>Eukaryota</taxon>
        <taxon>Metazoa</taxon>
        <taxon>Spiralia</taxon>
        <taxon>Lophotrochozoa</taxon>
        <taxon>Mollusca</taxon>
        <taxon>Bivalvia</taxon>
        <taxon>Autobranchia</taxon>
        <taxon>Heteroconchia</taxon>
        <taxon>Palaeoheterodonta</taxon>
        <taxon>Unionida</taxon>
        <taxon>Unionoidea</taxon>
        <taxon>Unionidae</taxon>
        <taxon>Unioninae</taxon>
        <taxon>Sinanodonta</taxon>
    </lineage>
</organism>
<dbReference type="InterPro" id="IPR002110">
    <property type="entry name" value="Ankyrin_rpt"/>
</dbReference>
<reference evidence="4 5" key="1">
    <citation type="submission" date="2024-11" db="EMBL/GenBank/DDBJ databases">
        <title>Chromosome-level genome assembly of the freshwater bivalve Anodonta woodiana.</title>
        <authorList>
            <person name="Chen X."/>
        </authorList>
    </citation>
    <scope>NUCLEOTIDE SEQUENCE [LARGE SCALE GENOMIC DNA]</scope>
    <source>
        <strain evidence="4">MN2024</strain>
        <tissue evidence="4">Gills</tissue>
    </source>
</reference>
<keyword evidence="2 3" id="KW-0040">ANK repeat</keyword>
<feature type="repeat" description="ANK" evidence="3">
    <location>
        <begin position="526"/>
        <end position="566"/>
    </location>
</feature>
<dbReference type="PANTHER" id="PTHR24126:SF14">
    <property type="entry name" value="ANK_REP_REGION DOMAIN-CONTAINING PROTEIN"/>
    <property type="match status" value="1"/>
</dbReference>
<dbReference type="Pfam" id="PF12796">
    <property type="entry name" value="Ank_2"/>
    <property type="match status" value="1"/>
</dbReference>
<gene>
    <name evidence="4" type="ORF">ACJMK2_040636</name>
</gene>
<dbReference type="Pfam" id="PF00023">
    <property type="entry name" value="Ank"/>
    <property type="match status" value="2"/>
</dbReference>
<feature type="repeat" description="ANK" evidence="3">
    <location>
        <begin position="191"/>
        <end position="223"/>
    </location>
</feature>
<comment type="caution">
    <text evidence="4">The sequence shown here is derived from an EMBL/GenBank/DDBJ whole genome shotgun (WGS) entry which is preliminary data.</text>
</comment>
<dbReference type="AlphaFoldDB" id="A0ABD3W1N8"/>
<dbReference type="Gene3D" id="1.25.40.20">
    <property type="entry name" value="Ankyrin repeat-containing domain"/>
    <property type="match status" value="3"/>
</dbReference>
<proteinExistence type="predicted"/>
<dbReference type="EMBL" id="JBJQND010000008">
    <property type="protein sequence ID" value="KAL3867789.1"/>
    <property type="molecule type" value="Genomic_DNA"/>
</dbReference>
<feature type="repeat" description="ANK" evidence="3">
    <location>
        <begin position="92"/>
        <end position="124"/>
    </location>
</feature>
<feature type="repeat" description="ANK" evidence="3">
    <location>
        <begin position="158"/>
        <end position="190"/>
    </location>
</feature>
<dbReference type="PANTHER" id="PTHR24126">
    <property type="entry name" value="ANKYRIN REPEAT, PH AND SEC7 DOMAIN CONTAINING PROTEIN SECG-RELATED"/>
    <property type="match status" value="1"/>
</dbReference>
<evidence type="ECO:0000313" key="4">
    <source>
        <dbReference type="EMBL" id="KAL3867789.1"/>
    </source>
</evidence>
<dbReference type="SMART" id="SM00248">
    <property type="entry name" value="ANK"/>
    <property type="match status" value="7"/>
</dbReference>